<dbReference type="GO" id="GO:0016592">
    <property type="term" value="C:mediator complex"/>
    <property type="evidence" value="ECO:0007669"/>
    <property type="project" value="InterPro"/>
</dbReference>
<evidence type="ECO:0008006" key="9">
    <source>
        <dbReference type="Google" id="ProtNLM"/>
    </source>
</evidence>
<keyword evidence="5" id="KW-0539">Nucleus</keyword>
<comment type="caution">
    <text evidence="7">The sequence shown here is derived from an EMBL/GenBank/DDBJ whole genome shotgun (WGS) entry which is preliminary data.</text>
</comment>
<evidence type="ECO:0000313" key="8">
    <source>
        <dbReference type="Proteomes" id="UP000018001"/>
    </source>
</evidence>
<dbReference type="HOGENOM" id="CLU_068932_0_0_1"/>
<dbReference type="InterPro" id="IPR021627">
    <property type="entry name" value="Mediator_Med27"/>
</dbReference>
<evidence type="ECO:0000256" key="5">
    <source>
        <dbReference type="ARBA" id="ARBA00023242"/>
    </source>
</evidence>
<proteinExistence type="inferred from homology"/>
<keyword evidence="8" id="KW-1185">Reference proteome</keyword>
<dbReference type="EMBL" id="BAUL01000167">
    <property type="protein sequence ID" value="GAD96507.1"/>
    <property type="molecule type" value="Genomic_DNA"/>
</dbReference>
<comment type="subcellular location">
    <subcellularLocation>
        <location evidence="1">Nucleus</location>
    </subcellularLocation>
</comment>
<keyword evidence="4" id="KW-0804">Transcription</keyword>
<evidence type="ECO:0000256" key="4">
    <source>
        <dbReference type="ARBA" id="ARBA00023163"/>
    </source>
</evidence>
<gene>
    <name evidence="7" type="ORF">PVAR5_5163</name>
</gene>
<reference evidence="8" key="1">
    <citation type="journal article" date="2014" name="Genome Announc.">
        <title>Draft genome sequence of the formaldehyde-resistant fungus Byssochlamys spectabilis No. 5 (anamorph Paecilomyces variotii No. 5) (NBRC109023).</title>
        <authorList>
            <person name="Oka T."/>
            <person name="Ekino K."/>
            <person name="Fukuda K."/>
            <person name="Nomura Y."/>
        </authorList>
    </citation>
    <scope>NUCLEOTIDE SEQUENCE [LARGE SCALE GENOMIC DNA]</scope>
    <source>
        <strain evidence="8">No. 5 / NBRC 109023</strain>
    </source>
</reference>
<evidence type="ECO:0000313" key="7">
    <source>
        <dbReference type="EMBL" id="GAD96507.1"/>
    </source>
</evidence>
<dbReference type="Proteomes" id="UP000018001">
    <property type="component" value="Unassembled WGS sequence"/>
</dbReference>
<feature type="compositionally biased region" description="Polar residues" evidence="6">
    <location>
        <begin position="13"/>
        <end position="29"/>
    </location>
</feature>
<dbReference type="InParanoid" id="V5G6M4"/>
<accession>V5G6M4</accession>
<evidence type="ECO:0000256" key="3">
    <source>
        <dbReference type="ARBA" id="ARBA00023015"/>
    </source>
</evidence>
<dbReference type="AlphaFoldDB" id="V5G6M4"/>
<dbReference type="eggNOG" id="ENOG502SEH4">
    <property type="taxonomic scope" value="Eukaryota"/>
</dbReference>
<dbReference type="Pfam" id="PF11571">
    <property type="entry name" value="Med27"/>
    <property type="match status" value="1"/>
</dbReference>
<keyword evidence="3" id="KW-0805">Transcription regulation</keyword>
<sequence length="335" mass="37595">MANVPSVGPNARTPAQSNGGVPNAGNQQGIKHEPATTESMNWDSERQLVSSLWKLQELEAKIHQLRTLLPDRLLAPLVPIVNPRRAGPNRPVPKSPQMLYEQLSQAARDGVAEIDDFKSTWQSPDMQAVWARMDEKMKECNGDYPQPTGVWEHDYDKLLEELDKEERTSQSRDKRAEEEQSRSQALSAGGWKGIVESFKQKGLPGVRVLLSKNEDVVTVVLLKAGMSFDIQEVHGQEESGGMGWRVSNKQSPGKPKTKLETSVSMSLNQRPRKWDLAYLLEMISSYSEIKKTPCVKCNKMIDNTTLLPTIRRSKTVESPDGKKSTTWEAYHQNCA</sequence>
<name>V5G6M4_BYSSN</name>
<evidence type="ECO:0000256" key="1">
    <source>
        <dbReference type="ARBA" id="ARBA00004123"/>
    </source>
</evidence>
<feature type="region of interest" description="Disordered" evidence="6">
    <location>
        <begin position="164"/>
        <end position="186"/>
    </location>
</feature>
<evidence type="ECO:0000256" key="6">
    <source>
        <dbReference type="SAM" id="MobiDB-lite"/>
    </source>
</evidence>
<feature type="region of interest" description="Disordered" evidence="6">
    <location>
        <begin position="239"/>
        <end position="265"/>
    </location>
</feature>
<feature type="compositionally biased region" description="Basic and acidic residues" evidence="6">
    <location>
        <begin position="164"/>
        <end position="181"/>
    </location>
</feature>
<dbReference type="OrthoDB" id="10254221at2759"/>
<feature type="region of interest" description="Disordered" evidence="6">
    <location>
        <begin position="1"/>
        <end position="40"/>
    </location>
</feature>
<comment type="similarity">
    <text evidence="2">Belongs to the Mediator complex subunit 27 family.</text>
</comment>
<protein>
    <recommendedName>
        <fullName evidence="9">Mediator complex subunit 27-domain-containing protein</fullName>
    </recommendedName>
</protein>
<evidence type="ECO:0000256" key="2">
    <source>
        <dbReference type="ARBA" id="ARBA00008048"/>
    </source>
</evidence>
<organism evidence="7 8">
    <name type="scientific">Byssochlamys spectabilis (strain No. 5 / NBRC 109023)</name>
    <name type="common">Paecilomyces variotii</name>
    <dbReference type="NCBI Taxonomy" id="1356009"/>
    <lineage>
        <taxon>Eukaryota</taxon>
        <taxon>Fungi</taxon>
        <taxon>Dikarya</taxon>
        <taxon>Ascomycota</taxon>
        <taxon>Pezizomycotina</taxon>
        <taxon>Eurotiomycetes</taxon>
        <taxon>Eurotiomycetidae</taxon>
        <taxon>Eurotiales</taxon>
        <taxon>Thermoascaceae</taxon>
        <taxon>Paecilomyces</taxon>
    </lineage>
</organism>